<organism evidence="1 2">
    <name type="scientific">Holtiella tumoricola</name>
    <dbReference type="NCBI Taxonomy" id="3018743"/>
    <lineage>
        <taxon>Bacteria</taxon>
        <taxon>Bacillati</taxon>
        <taxon>Bacillota</taxon>
        <taxon>Clostridia</taxon>
        <taxon>Lachnospirales</taxon>
        <taxon>Cellulosilyticaceae</taxon>
        <taxon>Holtiella</taxon>
    </lineage>
</organism>
<reference evidence="1" key="1">
    <citation type="journal article" date="2023" name="Int. J. Syst. Evol. Microbiol.">
        <title>&lt;i&gt;Holtiella tumoricola&lt;/i&gt; gen. nov. sp. nov., isolated from a human clinical sample.</title>
        <authorList>
            <person name="Allen-Vercoe E."/>
            <person name="Daigneault M.C."/>
            <person name="Vancuren S.J."/>
            <person name="Cochrane K."/>
            <person name="O'Neal L.L."/>
            <person name="Sankaranarayanan K."/>
            <person name="Lawson P.A."/>
        </authorList>
    </citation>
    <scope>NUCLEOTIDE SEQUENCE</scope>
    <source>
        <strain evidence="1">CC70A</strain>
    </source>
</reference>
<evidence type="ECO:0000313" key="2">
    <source>
        <dbReference type="Proteomes" id="UP001169242"/>
    </source>
</evidence>
<proteinExistence type="predicted"/>
<comment type="caution">
    <text evidence="1">The sequence shown here is derived from an EMBL/GenBank/DDBJ whole genome shotgun (WGS) entry which is preliminary data.</text>
</comment>
<gene>
    <name evidence="1" type="ORF">PBV87_15245</name>
</gene>
<keyword evidence="2" id="KW-1185">Reference proteome</keyword>
<dbReference type="RefSeq" id="WP_271012812.1">
    <property type="nucleotide sequence ID" value="NZ_JAQIFT010000057.1"/>
</dbReference>
<protein>
    <submittedName>
        <fullName evidence="1">Uncharacterized protein</fullName>
    </submittedName>
</protein>
<name>A0AA42DQB0_9FIRM</name>
<accession>A0AA42DQB0</accession>
<dbReference type="AlphaFoldDB" id="A0AA42DQB0"/>
<sequence>MVKCKVLASITTREEGIRKVYEKGSSIVLDEKEAERLVKEAVIEIVDRLEDDDKVQEVDYLDEKTLKKMNKEELIQYGLKIGIEVSKEMKNPEIVDSILDYIGEKESLGE</sequence>
<dbReference type="Proteomes" id="UP001169242">
    <property type="component" value="Unassembled WGS sequence"/>
</dbReference>
<dbReference type="EMBL" id="JAQIFT010000057">
    <property type="protein sequence ID" value="MDA3732831.1"/>
    <property type="molecule type" value="Genomic_DNA"/>
</dbReference>
<evidence type="ECO:0000313" key="1">
    <source>
        <dbReference type="EMBL" id="MDA3732831.1"/>
    </source>
</evidence>